<protein>
    <submittedName>
        <fullName evidence="6">Peptidase M23</fullName>
    </submittedName>
</protein>
<dbReference type="Pfam" id="PF05569">
    <property type="entry name" value="Peptidase_M56"/>
    <property type="match status" value="1"/>
</dbReference>
<keyword evidence="2" id="KW-0812">Transmembrane</keyword>
<dbReference type="AlphaFoldDB" id="A0A059FJJ3"/>
<dbReference type="STRING" id="1280950.HJO_12341"/>
<dbReference type="SUPFAM" id="SSF51261">
    <property type="entry name" value="Duplicated hybrid motif"/>
    <property type="match status" value="1"/>
</dbReference>
<keyword evidence="2" id="KW-1133">Transmembrane helix</keyword>
<gene>
    <name evidence="6" type="ORF">HJO_12341</name>
</gene>
<name>A0A059FJJ3_9PROT</name>
<evidence type="ECO:0000259" key="4">
    <source>
        <dbReference type="Pfam" id="PF03544"/>
    </source>
</evidence>
<evidence type="ECO:0000259" key="5">
    <source>
        <dbReference type="Pfam" id="PF05569"/>
    </source>
</evidence>
<dbReference type="CDD" id="cd07341">
    <property type="entry name" value="M56_BlaR1_MecR1_like"/>
    <property type="match status" value="1"/>
</dbReference>
<dbReference type="PATRIC" id="fig|1280950.3.peg.2474"/>
<dbReference type="PANTHER" id="PTHR34978:SF3">
    <property type="entry name" value="SLR0241 PROTEIN"/>
    <property type="match status" value="1"/>
</dbReference>
<sequence>MSIPVLVLVSLTWSALLWTAASLLCRLRPLPHQAQAIWRVAAGMTVLPFLAALVLPGLPARQVADLPDLPMMEAFVVNSGAATAASPPAGLLAEMPSLATLVLGMLLLGWGLRFAAWLLGEVRLQHLKRASTASGLSAMRWARSLGLKHVPEIRLIPAGSPFVAGLARPVIYLPQGIRSSADVDQVIAHECVHLKRGDLVTRPVERLVSDVFWFSPFAWGMRGALDYWREAVVDAGASRLTGDRIAYARALTLVARLSRPVVALPVAAFILPRKGSLKMRLTHLLHDTPRQPKRLAAAAALALVLAVPVALAQGMLMKDAPIAQTAHYSHAVLDKAKLTSRFGTRVHPITKQPRMHNGIDLAEEEGKPIYAPADGEVLFADMKDDYGNLVELRVAADTRLRFGQMSVIDVSDGQQVKAGDVIGRIGQSGTATGPHLHFEVWHGDRPEDPEAEPGLVLADVLKEMAPRSTGPAPAAPAPQVQPAAAPANAPTAMPDACAALDTWFRDTPTPDSWAARLDEARIANATLGLEISPKAFNPETTAYPKPIYPRAAAASKKSGFCQVLFDIGPDGHPVNAEANCSDPVFVESARAMPDAEFVPAEVDGKAVTLSGVIYPLQYCIE</sequence>
<evidence type="ECO:0000256" key="2">
    <source>
        <dbReference type="SAM" id="Phobius"/>
    </source>
</evidence>
<feature type="transmembrane region" description="Helical" evidence="2">
    <location>
        <begin position="37"/>
        <end position="58"/>
    </location>
</feature>
<feature type="transmembrane region" description="Helical" evidence="2">
    <location>
        <begin position="6"/>
        <end position="25"/>
    </location>
</feature>
<accession>A0A059FJJ3</accession>
<dbReference type="EMBL" id="ARYK01000006">
    <property type="protein sequence ID" value="KCZ90638.1"/>
    <property type="molecule type" value="Genomic_DNA"/>
</dbReference>
<dbReference type="eggNOG" id="COG0739">
    <property type="taxonomic scope" value="Bacteria"/>
</dbReference>
<dbReference type="Proteomes" id="UP000025171">
    <property type="component" value="Unassembled WGS sequence"/>
</dbReference>
<feature type="domain" description="M23ase beta-sheet core" evidence="3">
    <location>
        <begin position="354"/>
        <end position="449"/>
    </location>
</feature>
<reference evidence="6 7" key="1">
    <citation type="journal article" date="2014" name="Antonie Van Leeuwenhoek">
        <title>Hyphomonas beringensis sp. nov. and Hyphomonas chukchiensis sp. nov., isolated from surface seawater of the Bering Sea and Chukchi Sea.</title>
        <authorList>
            <person name="Li C."/>
            <person name="Lai Q."/>
            <person name="Li G."/>
            <person name="Dong C."/>
            <person name="Wang J."/>
            <person name="Liao Y."/>
            <person name="Shao Z."/>
        </authorList>
    </citation>
    <scope>NUCLEOTIDE SEQUENCE [LARGE SCALE GENOMIC DNA]</scope>
    <source>
        <strain evidence="6 7">MHS-2</strain>
    </source>
</reference>
<keyword evidence="2" id="KW-0472">Membrane</keyword>
<feature type="region of interest" description="Disordered" evidence="1">
    <location>
        <begin position="466"/>
        <end position="489"/>
    </location>
</feature>
<organism evidence="6 7">
    <name type="scientific">Hyphomonas johnsonii MHS-2</name>
    <dbReference type="NCBI Taxonomy" id="1280950"/>
    <lineage>
        <taxon>Bacteria</taxon>
        <taxon>Pseudomonadati</taxon>
        <taxon>Pseudomonadota</taxon>
        <taxon>Alphaproteobacteria</taxon>
        <taxon>Hyphomonadales</taxon>
        <taxon>Hyphomonadaceae</taxon>
        <taxon>Hyphomonas</taxon>
    </lineage>
</organism>
<feature type="transmembrane region" description="Helical" evidence="2">
    <location>
        <begin position="98"/>
        <end position="119"/>
    </location>
</feature>
<dbReference type="PANTHER" id="PTHR34978">
    <property type="entry name" value="POSSIBLE SENSOR-TRANSDUCER PROTEIN BLAR"/>
    <property type="match status" value="1"/>
</dbReference>
<dbReference type="Gene3D" id="3.30.1150.10">
    <property type="match status" value="1"/>
</dbReference>
<dbReference type="InterPro" id="IPR037682">
    <property type="entry name" value="TonB_C"/>
</dbReference>
<evidence type="ECO:0000313" key="7">
    <source>
        <dbReference type="Proteomes" id="UP000025171"/>
    </source>
</evidence>
<dbReference type="SUPFAM" id="SSF74653">
    <property type="entry name" value="TolA/TonB C-terminal domain"/>
    <property type="match status" value="1"/>
</dbReference>
<evidence type="ECO:0000256" key="1">
    <source>
        <dbReference type="SAM" id="MobiDB-lite"/>
    </source>
</evidence>
<dbReference type="InterPro" id="IPR052173">
    <property type="entry name" value="Beta-lactam_resp_regulator"/>
</dbReference>
<evidence type="ECO:0000313" key="6">
    <source>
        <dbReference type="EMBL" id="KCZ90638.1"/>
    </source>
</evidence>
<dbReference type="InterPro" id="IPR011055">
    <property type="entry name" value="Dup_hybrid_motif"/>
</dbReference>
<dbReference type="Gene3D" id="2.70.70.10">
    <property type="entry name" value="Glucose Permease (Domain IIA)"/>
    <property type="match status" value="1"/>
</dbReference>
<feature type="domain" description="Peptidase M56" evidence="5">
    <location>
        <begin position="31"/>
        <end position="283"/>
    </location>
</feature>
<feature type="transmembrane region" description="Helical" evidence="2">
    <location>
        <begin position="295"/>
        <end position="316"/>
    </location>
</feature>
<keyword evidence="7" id="KW-1185">Reference proteome</keyword>
<dbReference type="Pfam" id="PF01551">
    <property type="entry name" value="Peptidase_M23"/>
    <property type="match status" value="1"/>
</dbReference>
<dbReference type="InterPro" id="IPR008756">
    <property type="entry name" value="Peptidase_M56"/>
</dbReference>
<dbReference type="OrthoDB" id="9805070at2"/>
<comment type="caution">
    <text evidence="6">The sequence shown here is derived from an EMBL/GenBank/DDBJ whole genome shotgun (WGS) entry which is preliminary data.</text>
</comment>
<evidence type="ECO:0000259" key="3">
    <source>
        <dbReference type="Pfam" id="PF01551"/>
    </source>
</evidence>
<dbReference type="RefSeq" id="WP_051618557.1">
    <property type="nucleotide sequence ID" value="NZ_ARYK01000006.1"/>
</dbReference>
<dbReference type="Pfam" id="PF03544">
    <property type="entry name" value="TonB_C"/>
    <property type="match status" value="1"/>
</dbReference>
<proteinExistence type="predicted"/>
<dbReference type="eggNOG" id="COG4219">
    <property type="taxonomic scope" value="Bacteria"/>
</dbReference>
<dbReference type="InterPro" id="IPR016047">
    <property type="entry name" value="M23ase_b-sheet_dom"/>
</dbReference>
<dbReference type="CDD" id="cd12797">
    <property type="entry name" value="M23_peptidase"/>
    <property type="match status" value="1"/>
</dbReference>
<dbReference type="GO" id="GO:0055085">
    <property type="term" value="P:transmembrane transport"/>
    <property type="evidence" value="ECO:0007669"/>
    <property type="project" value="InterPro"/>
</dbReference>
<feature type="domain" description="TonB C-terminal" evidence="4">
    <location>
        <begin position="544"/>
        <end position="611"/>
    </location>
</feature>